<dbReference type="Gene3D" id="3.30.450.40">
    <property type="match status" value="1"/>
</dbReference>
<dbReference type="InterPro" id="IPR011006">
    <property type="entry name" value="CheY-like_superfamily"/>
</dbReference>
<reference evidence="7" key="1">
    <citation type="journal article" date="2019" name="Int. J. Syst. Evol. Microbiol.">
        <title>The Global Catalogue of Microorganisms (GCM) 10K type strain sequencing project: providing services to taxonomists for standard genome sequencing and annotation.</title>
        <authorList>
            <consortium name="The Broad Institute Genomics Platform"/>
            <consortium name="The Broad Institute Genome Sequencing Center for Infectious Disease"/>
            <person name="Wu L."/>
            <person name="Ma J."/>
        </authorList>
    </citation>
    <scope>NUCLEOTIDE SEQUENCE [LARGE SCALE GENOMIC DNA]</scope>
    <source>
        <strain evidence="7">JCM 18055</strain>
    </source>
</reference>
<dbReference type="Proteomes" id="UP001500325">
    <property type="component" value="Unassembled WGS sequence"/>
</dbReference>
<organism evidence="6 7">
    <name type="scientific">Pseudonocardia yuanmonensis</name>
    <dbReference type="NCBI Taxonomy" id="1095914"/>
    <lineage>
        <taxon>Bacteria</taxon>
        <taxon>Bacillati</taxon>
        <taxon>Actinomycetota</taxon>
        <taxon>Actinomycetes</taxon>
        <taxon>Pseudonocardiales</taxon>
        <taxon>Pseudonocardiaceae</taxon>
        <taxon>Pseudonocardia</taxon>
    </lineage>
</organism>
<dbReference type="SMART" id="SM01012">
    <property type="entry name" value="ANTAR"/>
    <property type="match status" value="1"/>
</dbReference>
<keyword evidence="3" id="KW-0805">Transcription regulation</keyword>
<evidence type="ECO:0000256" key="4">
    <source>
        <dbReference type="ARBA" id="ARBA00023163"/>
    </source>
</evidence>
<dbReference type="EMBL" id="BAABIC010000010">
    <property type="protein sequence ID" value="GAA4693746.1"/>
    <property type="molecule type" value="Genomic_DNA"/>
</dbReference>
<evidence type="ECO:0000259" key="5">
    <source>
        <dbReference type="PROSITE" id="PS50921"/>
    </source>
</evidence>
<comment type="caution">
    <text evidence="6">The sequence shown here is derived from an EMBL/GenBank/DDBJ whole genome shotgun (WGS) entry which is preliminary data.</text>
</comment>
<protein>
    <submittedName>
        <fullName evidence="6">GAF and ANTAR domain-containing protein</fullName>
    </submittedName>
</protein>
<evidence type="ECO:0000256" key="1">
    <source>
        <dbReference type="ARBA" id="ARBA00022679"/>
    </source>
</evidence>
<keyword evidence="4" id="KW-0804">Transcription</keyword>
<evidence type="ECO:0000256" key="2">
    <source>
        <dbReference type="ARBA" id="ARBA00022777"/>
    </source>
</evidence>
<dbReference type="PROSITE" id="PS50921">
    <property type="entry name" value="ANTAR"/>
    <property type="match status" value="1"/>
</dbReference>
<dbReference type="SUPFAM" id="SSF55781">
    <property type="entry name" value="GAF domain-like"/>
    <property type="match status" value="1"/>
</dbReference>
<keyword evidence="7" id="KW-1185">Reference proteome</keyword>
<keyword evidence="2" id="KW-0418">Kinase</keyword>
<dbReference type="RefSeq" id="WP_345381520.1">
    <property type="nucleotide sequence ID" value="NZ_BAABIC010000010.1"/>
</dbReference>
<dbReference type="InterPro" id="IPR003018">
    <property type="entry name" value="GAF"/>
</dbReference>
<gene>
    <name evidence="6" type="ORF">GCM10023215_34060</name>
</gene>
<sequence length="250" mass="26933">MWDERSLSRALLEFADTLGGRFDEGEFAERLAWRSAEFAGVRSTGVALAQKGELRLAGATDAAGRTLHAVQLLQGQGPSVTCYRSGRTVHVGDLSTMAARWPAFAAAVGGAGFRGVHAVPLRRHDLGVGAVSLFLRDGRMPSPRTAEALEAMAVAAAVGILQRRSRQHHETLARQLQQALDRRVVVEQAKGMLAERLQVDPQEAFERLREHARRYRRTVHGLAAAIVDTPAGPDLHGLTAPNPVPCAVCG</sequence>
<evidence type="ECO:0000313" key="7">
    <source>
        <dbReference type="Proteomes" id="UP001500325"/>
    </source>
</evidence>
<accession>A0ABP8WQC9</accession>
<dbReference type="PIRSF" id="PIRSF036625">
    <property type="entry name" value="GAF_ANTAR"/>
    <property type="match status" value="1"/>
</dbReference>
<proteinExistence type="predicted"/>
<dbReference type="Pfam" id="PF13185">
    <property type="entry name" value="GAF_2"/>
    <property type="match status" value="1"/>
</dbReference>
<dbReference type="InterPro" id="IPR036388">
    <property type="entry name" value="WH-like_DNA-bd_sf"/>
</dbReference>
<keyword evidence="1" id="KW-0808">Transferase</keyword>
<dbReference type="InterPro" id="IPR012074">
    <property type="entry name" value="GAF_ANTAR"/>
</dbReference>
<dbReference type="InterPro" id="IPR005561">
    <property type="entry name" value="ANTAR"/>
</dbReference>
<dbReference type="Gene3D" id="1.10.10.10">
    <property type="entry name" value="Winged helix-like DNA-binding domain superfamily/Winged helix DNA-binding domain"/>
    <property type="match status" value="1"/>
</dbReference>
<evidence type="ECO:0000256" key="3">
    <source>
        <dbReference type="ARBA" id="ARBA00023015"/>
    </source>
</evidence>
<evidence type="ECO:0000313" key="6">
    <source>
        <dbReference type="EMBL" id="GAA4693746.1"/>
    </source>
</evidence>
<dbReference type="Pfam" id="PF03861">
    <property type="entry name" value="ANTAR"/>
    <property type="match status" value="1"/>
</dbReference>
<feature type="domain" description="ANTAR" evidence="5">
    <location>
        <begin position="166"/>
        <end position="227"/>
    </location>
</feature>
<dbReference type="SUPFAM" id="SSF52172">
    <property type="entry name" value="CheY-like"/>
    <property type="match status" value="1"/>
</dbReference>
<dbReference type="InterPro" id="IPR029016">
    <property type="entry name" value="GAF-like_dom_sf"/>
</dbReference>
<name>A0ABP8WQC9_9PSEU</name>